<keyword evidence="11" id="KW-1185">Reference proteome</keyword>
<keyword evidence="4" id="KW-0378">Hydrolase</keyword>
<proteinExistence type="inferred from homology"/>
<name>A0A5E4NAW9_9HEMI</name>
<dbReference type="Gene3D" id="2.10.109.10">
    <property type="entry name" value="Umud Fragment, subunit A"/>
    <property type="match status" value="1"/>
</dbReference>
<accession>A0A5E4NAW9</accession>
<keyword evidence="6" id="KW-0472">Membrane</keyword>
<evidence type="ECO:0000256" key="1">
    <source>
        <dbReference type="ARBA" id="ARBA00004273"/>
    </source>
</evidence>
<feature type="domain" description="Peptidase S26" evidence="9">
    <location>
        <begin position="94"/>
        <end position="135"/>
    </location>
</feature>
<dbReference type="Proteomes" id="UP000325440">
    <property type="component" value="Unassembled WGS sequence"/>
</dbReference>
<feature type="domain" description="Peptidase S26" evidence="9">
    <location>
        <begin position="19"/>
        <end position="89"/>
    </location>
</feature>
<evidence type="ECO:0000256" key="3">
    <source>
        <dbReference type="ARBA" id="ARBA00022792"/>
    </source>
</evidence>
<comment type="similarity">
    <text evidence="7">Belongs to the peptidase S26 family. IMP1 subfamily.</text>
</comment>
<sequence length="144" mass="16495">MFKRVGNFVFTSFKYFCVFHCITEHVGVFQCLGDSMEPSIQSGDLVFIQRFSKLFNSINNGDLVIAKSPLDDKLFILKRVKALDGQSVRRGINYQRVPRGSVWLEGDNFKVSEDSWTFGPVPKGLIYGRVVCRIWPLSNFSLKF</sequence>
<evidence type="ECO:0000256" key="5">
    <source>
        <dbReference type="ARBA" id="ARBA00023128"/>
    </source>
</evidence>
<evidence type="ECO:0000256" key="4">
    <source>
        <dbReference type="ARBA" id="ARBA00022801"/>
    </source>
</evidence>
<evidence type="ECO:0000313" key="11">
    <source>
        <dbReference type="Proteomes" id="UP000325440"/>
    </source>
</evidence>
<evidence type="ECO:0000256" key="6">
    <source>
        <dbReference type="ARBA" id="ARBA00023136"/>
    </source>
</evidence>
<dbReference type="GO" id="GO:0042720">
    <property type="term" value="C:mitochondrial inner membrane peptidase complex"/>
    <property type="evidence" value="ECO:0007669"/>
    <property type="project" value="TreeGrafter"/>
</dbReference>
<protein>
    <submittedName>
        <fullName evidence="10">Peptidase S26A, signal peptidase I,Peptidase S24/S26A/S26B/S26C</fullName>
    </submittedName>
</protein>
<dbReference type="Pfam" id="PF10502">
    <property type="entry name" value="Peptidase_S26"/>
    <property type="match status" value="2"/>
</dbReference>
<keyword evidence="3" id="KW-0999">Mitochondrion inner membrane</keyword>
<organism evidence="10 11">
    <name type="scientific">Cinara cedri</name>
    <dbReference type="NCBI Taxonomy" id="506608"/>
    <lineage>
        <taxon>Eukaryota</taxon>
        <taxon>Metazoa</taxon>
        <taxon>Ecdysozoa</taxon>
        <taxon>Arthropoda</taxon>
        <taxon>Hexapoda</taxon>
        <taxon>Insecta</taxon>
        <taxon>Pterygota</taxon>
        <taxon>Neoptera</taxon>
        <taxon>Paraneoptera</taxon>
        <taxon>Hemiptera</taxon>
        <taxon>Sternorrhyncha</taxon>
        <taxon>Aphidomorpha</taxon>
        <taxon>Aphidoidea</taxon>
        <taxon>Aphididae</taxon>
        <taxon>Lachninae</taxon>
        <taxon>Cinara</taxon>
    </lineage>
</organism>
<dbReference type="GO" id="GO:0004252">
    <property type="term" value="F:serine-type endopeptidase activity"/>
    <property type="evidence" value="ECO:0007669"/>
    <property type="project" value="InterPro"/>
</dbReference>
<comment type="subunit">
    <text evidence="2">Heterodimer of 2 subunits, IMMPL1 and IMMPL2.</text>
</comment>
<evidence type="ECO:0000313" key="10">
    <source>
        <dbReference type="EMBL" id="VVC40939.1"/>
    </source>
</evidence>
<dbReference type="InterPro" id="IPR052064">
    <property type="entry name" value="Mito_IMP1_subunit"/>
</dbReference>
<dbReference type="InterPro" id="IPR000223">
    <property type="entry name" value="Pept_S26A_signal_pept_1"/>
</dbReference>
<gene>
    <name evidence="10" type="ORF">CINCED_3A004208</name>
</gene>
<comment type="subcellular location">
    <subcellularLocation>
        <location evidence="1">Mitochondrion inner membrane</location>
    </subcellularLocation>
</comment>
<evidence type="ECO:0000256" key="8">
    <source>
        <dbReference type="PIRSR" id="PIRSR600223-1"/>
    </source>
</evidence>
<keyword evidence="5" id="KW-0496">Mitochondrion</keyword>
<dbReference type="PANTHER" id="PTHR12383">
    <property type="entry name" value="PROTEASE FAMILY S26 MITOCHONDRIAL INNER MEMBRANE PROTEASE-RELATED"/>
    <property type="match status" value="1"/>
</dbReference>
<dbReference type="PANTHER" id="PTHR12383:SF16">
    <property type="entry name" value="MITOCHONDRIAL INNER MEMBRANE PROTEASE SUBUNIT 1"/>
    <property type="match status" value="1"/>
</dbReference>
<evidence type="ECO:0000256" key="2">
    <source>
        <dbReference type="ARBA" id="ARBA00011805"/>
    </source>
</evidence>
<dbReference type="GO" id="GO:0006465">
    <property type="term" value="P:signal peptide processing"/>
    <property type="evidence" value="ECO:0007669"/>
    <property type="project" value="InterPro"/>
</dbReference>
<dbReference type="InterPro" id="IPR036286">
    <property type="entry name" value="LexA/Signal_pep-like_sf"/>
</dbReference>
<dbReference type="SUPFAM" id="SSF51306">
    <property type="entry name" value="LexA/Signal peptidase"/>
    <property type="match status" value="1"/>
</dbReference>
<dbReference type="InterPro" id="IPR019533">
    <property type="entry name" value="Peptidase_S26"/>
</dbReference>
<dbReference type="AlphaFoldDB" id="A0A5E4NAW9"/>
<feature type="active site" evidence="8">
    <location>
        <position position="78"/>
    </location>
</feature>
<dbReference type="OrthoDB" id="308440at2759"/>
<evidence type="ECO:0000256" key="7">
    <source>
        <dbReference type="ARBA" id="ARBA00038445"/>
    </source>
</evidence>
<dbReference type="PRINTS" id="PR00727">
    <property type="entry name" value="LEADERPTASE"/>
</dbReference>
<dbReference type="CDD" id="cd06530">
    <property type="entry name" value="S26_SPase_I"/>
    <property type="match status" value="1"/>
</dbReference>
<dbReference type="GO" id="GO:0006627">
    <property type="term" value="P:protein processing involved in protein targeting to mitochondrion"/>
    <property type="evidence" value="ECO:0007669"/>
    <property type="project" value="TreeGrafter"/>
</dbReference>
<feature type="active site" evidence="8">
    <location>
        <position position="35"/>
    </location>
</feature>
<reference evidence="10 11" key="1">
    <citation type="submission" date="2019-08" db="EMBL/GenBank/DDBJ databases">
        <authorList>
            <person name="Alioto T."/>
            <person name="Alioto T."/>
            <person name="Gomez Garrido J."/>
        </authorList>
    </citation>
    <scope>NUCLEOTIDE SEQUENCE [LARGE SCALE GENOMIC DNA]</scope>
</reference>
<dbReference type="EMBL" id="CABPRJ010001910">
    <property type="protein sequence ID" value="VVC40939.1"/>
    <property type="molecule type" value="Genomic_DNA"/>
</dbReference>
<evidence type="ECO:0000259" key="9">
    <source>
        <dbReference type="Pfam" id="PF10502"/>
    </source>
</evidence>